<evidence type="ECO:0000313" key="7">
    <source>
        <dbReference type="EMBL" id="CAF5085804.1"/>
    </source>
</evidence>
<sequence length="57" mass="6542">GAVRMRQKKVRNNSCTVAKDFRQEIKFCYNAYAPAFEDKYSYGPCANLEAENCTEDP</sequence>
<dbReference type="Pfam" id="PF20519">
    <property type="entry name" value="Polycystin_dom"/>
    <property type="match status" value="1"/>
</dbReference>
<gene>
    <name evidence="7" type="ORF">QYT958_LOCUS44121</name>
    <name evidence="8" type="ORF">QYT958_LOCUS47473</name>
</gene>
<protein>
    <recommendedName>
        <fullName evidence="6">Polycystin domain-containing protein</fullName>
    </recommendedName>
</protein>
<proteinExistence type="inferred from homology"/>
<comment type="similarity">
    <text evidence="2">Belongs to the polycystin family.</text>
</comment>
<evidence type="ECO:0000256" key="2">
    <source>
        <dbReference type="ARBA" id="ARBA00007200"/>
    </source>
</evidence>
<keyword evidence="5" id="KW-0472">Membrane</keyword>
<comment type="caution">
    <text evidence="7">The sequence shown here is derived from an EMBL/GenBank/DDBJ whole genome shotgun (WGS) entry which is preliminary data.</text>
</comment>
<dbReference type="InterPro" id="IPR046791">
    <property type="entry name" value="Polycystin_dom"/>
</dbReference>
<dbReference type="EMBL" id="CAJOBR010066492">
    <property type="protein sequence ID" value="CAF5085804.1"/>
    <property type="molecule type" value="Genomic_DNA"/>
</dbReference>
<evidence type="ECO:0000256" key="4">
    <source>
        <dbReference type="ARBA" id="ARBA00022989"/>
    </source>
</evidence>
<dbReference type="EMBL" id="CAJOBR010089539">
    <property type="protein sequence ID" value="CAF5138425.1"/>
    <property type="molecule type" value="Genomic_DNA"/>
</dbReference>
<feature type="domain" description="Polycystin" evidence="6">
    <location>
        <begin position="1"/>
        <end position="44"/>
    </location>
</feature>
<dbReference type="Proteomes" id="UP000663848">
    <property type="component" value="Unassembled WGS sequence"/>
</dbReference>
<dbReference type="GO" id="GO:0016020">
    <property type="term" value="C:membrane"/>
    <property type="evidence" value="ECO:0007669"/>
    <property type="project" value="UniProtKB-SubCell"/>
</dbReference>
<organism evidence="7 9">
    <name type="scientific">Rotaria socialis</name>
    <dbReference type="NCBI Taxonomy" id="392032"/>
    <lineage>
        <taxon>Eukaryota</taxon>
        <taxon>Metazoa</taxon>
        <taxon>Spiralia</taxon>
        <taxon>Gnathifera</taxon>
        <taxon>Rotifera</taxon>
        <taxon>Eurotatoria</taxon>
        <taxon>Bdelloidea</taxon>
        <taxon>Philodinida</taxon>
        <taxon>Philodinidae</taxon>
        <taxon>Rotaria</taxon>
    </lineage>
</organism>
<keyword evidence="3" id="KW-0812">Transmembrane</keyword>
<evidence type="ECO:0000256" key="3">
    <source>
        <dbReference type="ARBA" id="ARBA00022692"/>
    </source>
</evidence>
<accession>A0A822E3L8</accession>
<comment type="subcellular location">
    <subcellularLocation>
        <location evidence="1">Membrane</location>
        <topology evidence="1">Multi-pass membrane protein</topology>
    </subcellularLocation>
</comment>
<feature type="non-terminal residue" evidence="7">
    <location>
        <position position="1"/>
    </location>
</feature>
<evidence type="ECO:0000313" key="9">
    <source>
        <dbReference type="Proteomes" id="UP000663848"/>
    </source>
</evidence>
<keyword evidence="4" id="KW-1133">Transmembrane helix</keyword>
<evidence type="ECO:0000313" key="8">
    <source>
        <dbReference type="EMBL" id="CAF5138425.1"/>
    </source>
</evidence>
<reference evidence="7" key="1">
    <citation type="submission" date="2021-02" db="EMBL/GenBank/DDBJ databases">
        <authorList>
            <person name="Nowell W R."/>
        </authorList>
    </citation>
    <scope>NUCLEOTIDE SEQUENCE</scope>
</reference>
<name>A0A822E3L8_9BILA</name>
<evidence type="ECO:0000259" key="6">
    <source>
        <dbReference type="Pfam" id="PF20519"/>
    </source>
</evidence>
<evidence type="ECO:0000256" key="1">
    <source>
        <dbReference type="ARBA" id="ARBA00004141"/>
    </source>
</evidence>
<dbReference type="AlphaFoldDB" id="A0A822E3L8"/>
<evidence type="ECO:0000256" key="5">
    <source>
        <dbReference type="ARBA" id="ARBA00023136"/>
    </source>
</evidence>